<keyword evidence="2" id="KW-0812">Transmembrane</keyword>
<dbReference type="Pfam" id="PF23750">
    <property type="entry name" value="RsgI_M"/>
    <property type="match status" value="1"/>
</dbReference>
<evidence type="ECO:0000313" key="4">
    <source>
        <dbReference type="EMBL" id="MPM04825.1"/>
    </source>
</evidence>
<feature type="compositionally biased region" description="Polar residues" evidence="1">
    <location>
        <begin position="276"/>
        <end position="315"/>
    </location>
</feature>
<name>A0A644WLR6_9ZZZZ</name>
<protein>
    <recommendedName>
        <fullName evidence="3">Anti-sigma factor RsgI-like middle domain-containing protein</fullName>
    </recommendedName>
</protein>
<accession>A0A644WLR6</accession>
<keyword evidence="2" id="KW-1133">Transmembrane helix</keyword>
<proteinExistence type="predicted"/>
<dbReference type="AlphaFoldDB" id="A0A644WLR6"/>
<gene>
    <name evidence="4" type="ORF">SDC9_51106</name>
</gene>
<evidence type="ECO:0000256" key="1">
    <source>
        <dbReference type="SAM" id="MobiDB-lite"/>
    </source>
</evidence>
<sequence>MNSFSEYMNGVKAEKELKEKTEAFVRTALSDAECQGKTVDSGSEFRKNRFAAKKLLVAAATLAACLVLVLGGNAYYHTPVNYVCLDINPSVELGINAFGRVVSTQAYNEDGLQLLEDIKYSNLSLKDAVSALIQEAADQGYIAEDGSTVIAVTAESNNEKTAAELQNTCEAEINLTLGAGETSAIVYTDCVNLQLRTQAREAGVSPGKFRLIEILQTLDSNITLEQYKNAKITDIITAASEIISENGGGQNSEYAGALEKIQNAAQQVQAAYGNTQQEQFQNQGSESGVQQQTQNQGSDSAAQEQEQNQNTDSNTQQAQGQGGSDQAQNDTSGGGQNQTGNQSGTGSVDNSSNSQSSTAPTETGSTANGNGSSSGSQAGSGKGKG</sequence>
<dbReference type="InterPro" id="IPR055431">
    <property type="entry name" value="RsgI_M"/>
</dbReference>
<comment type="caution">
    <text evidence="4">The sequence shown here is derived from an EMBL/GenBank/DDBJ whole genome shotgun (WGS) entry which is preliminary data.</text>
</comment>
<feature type="domain" description="Anti-sigma factor RsgI-like middle" evidence="3">
    <location>
        <begin position="81"/>
        <end position="213"/>
    </location>
</feature>
<reference evidence="4" key="1">
    <citation type="submission" date="2019-08" db="EMBL/GenBank/DDBJ databases">
        <authorList>
            <person name="Kucharzyk K."/>
            <person name="Murdoch R.W."/>
            <person name="Higgins S."/>
            <person name="Loffler F."/>
        </authorList>
    </citation>
    <scope>NUCLEOTIDE SEQUENCE</scope>
</reference>
<evidence type="ECO:0000256" key="2">
    <source>
        <dbReference type="SAM" id="Phobius"/>
    </source>
</evidence>
<organism evidence="4">
    <name type="scientific">bioreactor metagenome</name>
    <dbReference type="NCBI Taxonomy" id="1076179"/>
    <lineage>
        <taxon>unclassified sequences</taxon>
        <taxon>metagenomes</taxon>
        <taxon>ecological metagenomes</taxon>
    </lineage>
</organism>
<feature type="transmembrane region" description="Helical" evidence="2">
    <location>
        <begin position="55"/>
        <end position="76"/>
    </location>
</feature>
<keyword evidence="2" id="KW-0472">Membrane</keyword>
<feature type="compositionally biased region" description="Low complexity" evidence="1">
    <location>
        <begin position="316"/>
        <end position="328"/>
    </location>
</feature>
<dbReference type="EMBL" id="VSSQ01001074">
    <property type="protein sequence ID" value="MPM04825.1"/>
    <property type="molecule type" value="Genomic_DNA"/>
</dbReference>
<evidence type="ECO:0000259" key="3">
    <source>
        <dbReference type="Pfam" id="PF23750"/>
    </source>
</evidence>
<feature type="region of interest" description="Disordered" evidence="1">
    <location>
        <begin position="276"/>
        <end position="385"/>
    </location>
</feature>
<feature type="compositionally biased region" description="Low complexity" evidence="1">
    <location>
        <begin position="338"/>
        <end position="377"/>
    </location>
</feature>